<dbReference type="PANTHER" id="PTHR36895">
    <property type="match status" value="1"/>
</dbReference>
<evidence type="ECO:0000313" key="5">
    <source>
        <dbReference type="EMBL" id="AOM64763.1"/>
    </source>
</evidence>
<evidence type="ECO:0000256" key="3">
    <source>
        <dbReference type="ARBA" id="ARBA00021523"/>
    </source>
</evidence>
<organism evidence="5">
    <name type="scientific">Schimmelmannia schousboei</name>
    <dbReference type="NCBI Taxonomy" id="173468"/>
    <lineage>
        <taxon>Eukaryota</taxon>
        <taxon>Rhodophyta</taxon>
        <taxon>Florideophyceae</taxon>
        <taxon>Rhodymeniophycidae</taxon>
        <taxon>Acrosymphytales</taxon>
        <taxon>Schimmelmanniaceae</taxon>
        <taxon>Schimmelmannia</taxon>
    </lineage>
</organism>
<dbReference type="SUPFAM" id="SSF51569">
    <property type="entry name" value="Aldolase"/>
    <property type="match status" value="1"/>
</dbReference>
<comment type="subcellular location">
    <subcellularLocation>
        <location evidence="1">Plastid</location>
    </subcellularLocation>
</comment>
<geneLocation type="plastid" evidence="5"/>
<reference evidence="5" key="1">
    <citation type="journal article" date="2016" name="BMC Biol.">
        <title>Parallel evolution of highly conserved plastid genome architecture in red seaweeds and seed plants.</title>
        <authorList>
            <person name="Lee J."/>
            <person name="Cho C.H."/>
            <person name="Park S.I."/>
            <person name="Choi J.W."/>
            <person name="Song H.S."/>
            <person name="West J.A."/>
            <person name="Bhattacharya D."/>
            <person name="Yoon H.S."/>
        </authorList>
    </citation>
    <scope>NUCLEOTIDE SEQUENCE</scope>
</reference>
<dbReference type="RefSeq" id="YP_009295828.1">
    <property type="nucleotide sequence ID" value="NC_031168.1"/>
</dbReference>
<evidence type="ECO:0000256" key="1">
    <source>
        <dbReference type="ARBA" id="ARBA00004474"/>
    </source>
</evidence>
<evidence type="ECO:0000256" key="2">
    <source>
        <dbReference type="ARBA" id="ARBA00009664"/>
    </source>
</evidence>
<dbReference type="InterPro" id="IPR007570">
    <property type="entry name" value="Uncharacterised_Ycf23"/>
</dbReference>
<dbReference type="EMBL" id="KX284711">
    <property type="protein sequence ID" value="AOM64763.1"/>
    <property type="molecule type" value="Genomic_DNA"/>
</dbReference>
<name>A0A1C9C8Q8_9FLOR</name>
<dbReference type="GeneID" id="29071213"/>
<dbReference type="PANTHER" id="PTHR36895:SF1">
    <property type="entry name" value="YCF23 PROTEIN"/>
    <property type="match status" value="1"/>
</dbReference>
<proteinExistence type="inferred from homology"/>
<sequence>MSLLNMKLQGPALKVITGLYNFDINEIIKIVKAAEIGGANYVDIAANPKIVSIVKSLTDLPLCVSSIDPLELYNCILAGADIVEIGNFDYFYRYNIILSRSQILAIAKETQNLIQDVDICLTIPHYLLLKEQIRLAIDLQNIGIQIIQTEGLSTKNNNKLSNKTSGFDSILSATEISSSALSSTYALTNFVRMPIIASSGINSVSAPVAVCYGASLVGVGSSLKEYTTIYQMSKYISEIVASISYQMDFRFDNELFKIKNLDMSNILNTV</sequence>
<keyword evidence="4 5" id="KW-0934">Plastid</keyword>
<dbReference type="Pfam" id="PF04481">
    <property type="entry name" value="DUF561"/>
    <property type="match status" value="1"/>
</dbReference>
<gene>
    <name evidence="5" type="primary">ycf23</name>
    <name evidence="5" type="ORF">Schim_082</name>
</gene>
<evidence type="ECO:0000256" key="4">
    <source>
        <dbReference type="ARBA" id="ARBA00022640"/>
    </source>
</evidence>
<comment type="similarity">
    <text evidence="2">Belongs to the ycf23 family.</text>
</comment>
<protein>
    <recommendedName>
        <fullName evidence="3">Uncharacterized protein ycf23</fullName>
    </recommendedName>
</protein>
<accession>A0A1C9C8Q8</accession>
<dbReference type="GO" id="GO:0009536">
    <property type="term" value="C:plastid"/>
    <property type="evidence" value="ECO:0007669"/>
    <property type="project" value="UniProtKB-SubCell"/>
</dbReference>
<dbReference type="AlphaFoldDB" id="A0A1C9C8Q8"/>